<feature type="compositionally biased region" description="Polar residues" evidence="1">
    <location>
        <begin position="79"/>
        <end position="91"/>
    </location>
</feature>
<evidence type="ECO:0000313" key="2">
    <source>
        <dbReference type="EMBL" id="KAK0492701.1"/>
    </source>
</evidence>
<comment type="caution">
    <text evidence="2">The sequence shown here is derived from an EMBL/GenBank/DDBJ whole genome shotgun (WGS) entry which is preliminary data.</text>
</comment>
<dbReference type="AlphaFoldDB" id="A0AA39TKB6"/>
<dbReference type="EMBL" id="JAUEPU010000028">
    <property type="protein sequence ID" value="KAK0492701.1"/>
    <property type="molecule type" value="Genomic_DNA"/>
</dbReference>
<feature type="region of interest" description="Disordered" evidence="1">
    <location>
        <begin position="51"/>
        <end position="91"/>
    </location>
</feature>
<protein>
    <submittedName>
        <fullName evidence="2">Uncharacterized protein</fullName>
    </submittedName>
</protein>
<dbReference type="Proteomes" id="UP001175228">
    <property type="component" value="Unassembled WGS sequence"/>
</dbReference>
<name>A0AA39TKB6_9AGAR</name>
<proteinExistence type="predicted"/>
<evidence type="ECO:0000256" key="1">
    <source>
        <dbReference type="SAM" id="MobiDB-lite"/>
    </source>
</evidence>
<accession>A0AA39TKB6</accession>
<keyword evidence="3" id="KW-1185">Reference proteome</keyword>
<sequence length="337" mass="37207">MAHTSGFSNIYSGYCTCQKCLQHNPNGHCRHFKTAQKHAKQEQLEIANAARSATHPLDSSSKTSALPAVNESHLPGPSDNGNVEQHGNISHSSACAGGTDLACNEEILDDVDEELAREESEDVDMDIDMDKSDAEINQSDNNLSLSNQTTSTKEIDNDMAVVPRPGEIPQLFQDELGQCILDRPDNEYTEDNEDIQDHDDLDDLDYTDTHMCDLFVDTFSDHDYNTNSGQDTDKGLVPVVPAFDDTASVDSDWEDGIDDFTKAWSSDVRTSCKFIECLKMASHDELDPEILAQVLLPEDARVPVTLSPNERLSINIFLAVTNASEVTYNAIKLALEH</sequence>
<evidence type="ECO:0000313" key="3">
    <source>
        <dbReference type="Proteomes" id="UP001175228"/>
    </source>
</evidence>
<organism evidence="2 3">
    <name type="scientific">Armillaria luteobubalina</name>
    <dbReference type="NCBI Taxonomy" id="153913"/>
    <lineage>
        <taxon>Eukaryota</taxon>
        <taxon>Fungi</taxon>
        <taxon>Dikarya</taxon>
        <taxon>Basidiomycota</taxon>
        <taxon>Agaricomycotina</taxon>
        <taxon>Agaricomycetes</taxon>
        <taxon>Agaricomycetidae</taxon>
        <taxon>Agaricales</taxon>
        <taxon>Marasmiineae</taxon>
        <taxon>Physalacriaceae</taxon>
        <taxon>Armillaria</taxon>
    </lineage>
</organism>
<reference evidence="2" key="1">
    <citation type="submission" date="2023-06" db="EMBL/GenBank/DDBJ databases">
        <authorList>
            <consortium name="Lawrence Berkeley National Laboratory"/>
            <person name="Ahrendt S."/>
            <person name="Sahu N."/>
            <person name="Indic B."/>
            <person name="Wong-Bajracharya J."/>
            <person name="Merenyi Z."/>
            <person name="Ke H.-M."/>
            <person name="Monk M."/>
            <person name="Kocsube S."/>
            <person name="Drula E."/>
            <person name="Lipzen A."/>
            <person name="Balint B."/>
            <person name="Henrissat B."/>
            <person name="Andreopoulos B."/>
            <person name="Martin F.M."/>
            <person name="Harder C.B."/>
            <person name="Rigling D."/>
            <person name="Ford K.L."/>
            <person name="Foster G.D."/>
            <person name="Pangilinan J."/>
            <person name="Papanicolaou A."/>
            <person name="Barry K."/>
            <person name="LaButti K."/>
            <person name="Viragh M."/>
            <person name="Koriabine M."/>
            <person name="Yan M."/>
            <person name="Riley R."/>
            <person name="Champramary S."/>
            <person name="Plett K.L."/>
            <person name="Tsai I.J."/>
            <person name="Slot J."/>
            <person name="Sipos G."/>
            <person name="Plett J."/>
            <person name="Nagy L.G."/>
            <person name="Grigoriev I.V."/>
        </authorList>
    </citation>
    <scope>NUCLEOTIDE SEQUENCE</scope>
    <source>
        <strain evidence="2">HWK02</strain>
    </source>
</reference>
<gene>
    <name evidence="2" type="ORF">EDD18DRAFT_1108704</name>
</gene>